<sequence length="71" mass="8007">MNDIIRFAIKQYGSQKKLAVACGVTQGAVWKWLHGYNAISPEHVNAVSRATNGHFQPHQIRPDLPELFPRP</sequence>
<gene>
    <name evidence="2" type="ORF">SAMN06273570_4185</name>
</gene>
<dbReference type="InterPro" id="IPR001387">
    <property type="entry name" value="Cro/C1-type_HTH"/>
</dbReference>
<dbReference type="AlphaFoldDB" id="A0A286BZZ4"/>
<dbReference type="Gene3D" id="1.10.260.40">
    <property type="entry name" value="lambda repressor-like DNA-binding domains"/>
    <property type="match status" value="1"/>
</dbReference>
<keyword evidence="3" id="KW-1185">Reference proteome</keyword>
<dbReference type="InterPro" id="IPR010982">
    <property type="entry name" value="Lambda_DNA-bd_dom_sf"/>
</dbReference>
<dbReference type="SUPFAM" id="SSF47413">
    <property type="entry name" value="lambda repressor-like DNA-binding domains"/>
    <property type="match status" value="1"/>
</dbReference>
<protein>
    <submittedName>
        <fullName evidence="2">Antitoxin of toxin-antitoxin system, YdaS/YdaT</fullName>
    </submittedName>
</protein>
<dbReference type="InterPro" id="IPR031856">
    <property type="entry name" value="YdaS_toxin-like"/>
</dbReference>
<feature type="domain" description="HTH cro/C1-type" evidence="1">
    <location>
        <begin position="5"/>
        <end position="60"/>
    </location>
</feature>
<dbReference type="OrthoDB" id="5682908at2"/>
<name>A0A286BZZ4_9GAMM</name>
<dbReference type="EMBL" id="OCMY01000001">
    <property type="protein sequence ID" value="SOD39731.1"/>
    <property type="molecule type" value="Genomic_DNA"/>
</dbReference>
<organism evidence="2 3">
    <name type="scientific">Candidatus Pantoea floridensis</name>
    <dbReference type="NCBI Taxonomy" id="1938870"/>
    <lineage>
        <taxon>Bacteria</taxon>
        <taxon>Pseudomonadati</taxon>
        <taxon>Pseudomonadota</taxon>
        <taxon>Gammaproteobacteria</taxon>
        <taxon>Enterobacterales</taxon>
        <taxon>Erwiniaceae</taxon>
        <taxon>Pantoea</taxon>
    </lineage>
</organism>
<evidence type="ECO:0000259" key="1">
    <source>
        <dbReference type="PROSITE" id="PS50943"/>
    </source>
</evidence>
<reference evidence="3" key="1">
    <citation type="submission" date="2017-09" db="EMBL/GenBank/DDBJ databases">
        <authorList>
            <person name="Varghese N."/>
            <person name="Submissions S."/>
        </authorList>
    </citation>
    <scope>NUCLEOTIDE SEQUENCE [LARGE SCALE GENOMIC DNA]</scope>
    <source>
        <strain evidence="3">JKS000234</strain>
    </source>
</reference>
<dbReference type="Pfam" id="PF15943">
    <property type="entry name" value="YdaS_toxin"/>
    <property type="match status" value="1"/>
</dbReference>
<proteinExistence type="predicted"/>
<evidence type="ECO:0000313" key="2">
    <source>
        <dbReference type="EMBL" id="SOD39731.1"/>
    </source>
</evidence>
<evidence type="ECO:0000313" key="3">
    <source>
        <dbReference type="Proteomes" id="UP000219271"/>
    </source>
</evidence>
<dbReference type="CDD" id="cd00093">
    <property type="entry name" value="HTH_XRE"/>
    <property type="match status" value="1"/>
</dbReference>
<dbReference type="PROSITE" id="PS50943">
    <property type="entry name" value="HTH_CROC1"/>
    <property type="match status" value="1"/>
</dbReference>
<dbReference type="GO" id="GO:0003677">
    <property type="term" value="F:DNA binding"/>
    <property type="evidence" value="ECO:0007669"/>
    <property type="project" value="InterPro"/>
</dbReference>
<dbReference type="Proteomes" id="UP000219271">
    <property type="component" value="Unassembled WGS sequence"/>
</dbReference>
<accession>A0A286BZZ4</accession>
<dbReference type="RefSeq" id="WP_097097501.1">
    <property type="nucleotide sequence ID" value="NZ_OCMY01000001.1"/>
</dbReference>